<dbReference type="InterPro" id="IPR003033">
    <property type="entry name" value="SCP2_sterol-bd_dom"/>
</dbReference>
<sequence>MKMDTLSQQQTVSTSGGQQPISGSTVDHLFRDWLPRLLEEKKHLVDVVKSVYQWNITRNKQIVSVWTLDLKSPGGAIYAGAAKVKPDCCITIDEEASLGMFTGTLDPAKV</sequence>
<dbReference type="GO" id="GO:0005829">
    <property type="term" value="C:cytosol"/>
    <property type="evidence" value="ECO:0007669"/>
    <property type="project" value="TreeGrafter"/>
</dbReference>
<dbReference type="PANTHER" id="PTHR10094:SF25">
    <property type="entry name" value="SCP2 STEROL-BINDING DOMAIN-CONTAINING PROTEIN 1"/>
    <property type="match status" value="1"/>
</dbReference>
<feature type="region of interest" description="Disordered" evidence="1">
    <location>
        <begin position="1"/>
        <end position="24"/>
    </location>
</feature>
<accession>A0A7R9LGY5</accession>
<evidence type="ECO:0000313" key="3">
    <source>
        <dbReference type="EMBL" id="CAD7641500.1"/>
    </source>
</evidence>
<feature type="compositionally biased region" description="Low complexity" evidence="1">
    <location>
        <begin position="7"/>
        <end position="19"/>
    </location>
</feature>
<organism evidence="3">
    <name type="scientific">Medioppia subpectinata</name>
    <dbReference type="NCBI Taxonomy" id="1979941"/>
    <lineage>
        <taxon>Eukaryota</taxon>
        <taxon>Metazoa</taxon>
        <taxon>Ecdysozoa</taxon>
        <taxon>Arthropoda</taxon>
        <taxon>Chelicerata</taxon>
        <taxon>Arachnida</taxon>
        <taxon>Acari</taxon>
        <taxon>Acariformes</taxon>
        <taxon>Sarcoptiformes</taxon>
        <taxon>Oribatida</taxon>
        <taxon>Brachypylina</taxon>
        <taxon>Oppioidea</taxon>
        <taxon>Oppiidae</taxon>
        <taxon>Medioppia</taxon>
    </lineage>
</organism>
<feature type="domain" description="SCP2" evidence="2">
    <location>
        <begin position="39"/>
        <end position="109"/>
    </location>
</feature>
<dbReference type="AlphaFoldDB" id="A0A7R9LGY5"/>
<dbReference type="EMBL" id="CAJPIZ010025369">
    <property type="protein sequence ID" value="CAG2118733.1"/>
    <property type="molecule type" value="Genomic_DNA"/>
</dbReference>
<proteinExistence type="predicted"/>
<evidence type="ECO:0000256" key="1">
    <source>
        <dbReference type="SAM" id="MobiDB-lite"/>
    </source>
</evidence>
<dbReference type="OrthoDB" id="3592703at2759"/>
<dbReference type="PANTHER" id="PTHR10094">
    <property type="entry name" value="STEROL CARRIER PROTEIN 2 SCP-2 FAMILY PROTEIN"/>
    <property type="match status" value="1"/>
</dbReference>
<gene>
    <name evidence="3" type="ORF">OSB1V03_LOCUS18683</name>
</gene>
<name>A0A7R9LGY5_9ACAR</name>
<feature type="non-terminal residue" evidence="3">
    <location>
        <position position="110"/>
    </location>
</feature>
<protein>
    <recommendedName>
        <fullName evidence="2">SCP2 domain-containing protein</fullName>
    </recommendedName>
</protein>
<reference evidence="3" key="1">
    <citation type="submission" date="2020-11" db="EMBL/GenBank/DDBJ databases">
        <authorList>
            <person name="Tran Van P."/>
        </authorList>
    </citation>
    <scope>NUCLEOTIDE SEQUENCE</scope>
</reference>
<dbReference type="SUPFAM" id="SSF55718">
    <property type="entry name" value="SCP-like"/>
    <property type="match status" value="1"/>
</dbReference>
<evidence type="ECO:0000259" key="2">
    <source>
        <dbReference type="Pfam" id="PF02036"/>
    </source>
</evidence>
<evidence type="ECO:0000313" key="4">
    <source>
        <dbReference type="Proteomes" id="UP000759131"/>
    </source>
</evidence>
<dbReference type="Gene3D" id="3.30.1050.10">
    <property type="entry name" value="SCP2 sterol-binding domain"/>
    <property type="match status" value="1"/>
</dbReference>
<dbReference type="InterPro" id="IPR036527">
    <property type="entry name" value="SCP2_sterol-bd_dom_sf"/>
</dbReference>
<keyword evidence="4" id="KW-1185">Reference proteome</keyword>
<dbReference type="Proteomes" id="UP000759131">
    <property type="component" value="Unassembled WGS sequence"/>
</dbReference>
<dbReference type="Pfam" id="PF02036">
    <property type="entry name" value="SCP2"/>
    <property type="match status" value="1"/>
</dbReference>
<dbReference type="EMBL" id="OC879944">
    <property type="protein sequence ID" value="CAD7641500.1"/>
    <property type="molecule type" value="Genomic_DNA"/>
</dbReference>